<evidence type="ECO:0008006" key="3">
    <source>
        <dbReference type="Google" id="ProtNLM"/>
    </source>
</evidence>
<evidence type="ECO:0000313" key="1">
    <source>
        <dbReference type="EMBL" id="ALS77130.2"/>
    </source>
</evidence>
<evidence type="ECO:0000313" key="2">
    <source>
        <dbReference type="Proteomes" id="UP000067683"/>
    </source>
</evidence>
<dbReference type="Proteomes" id="UP000067683">
    <property type="component" value="Chromosome"/>
</dbReference>
<dbReference type="OrthoDB" id="2656750at2"/>
<dbReference type="EMBL" id="CP013659">
    <property type="protein sequence ID" value="ALS77130.2"/>
    <property type="molecule type" value="Genomic_DNA"/>
</dbReference>
<dbReference type="RefSeq" id="WP_068347033.1">
    <property type="nucleotide sequence ID" value="NZ_CP013659.2"/>
</dbReference>
<protein>
    <recommendedName>
        <fullName evidence="3">SinR family protein</fullName>
    </recommendedName>
</protein>
<name>A0A0U2YR52_9BACL</name>
<dbReference type="AlphaFoldDB" id="A0A0U2YR52"/>
<gene>
    <name evidence="1" type="ORF">AUC31_17410</name>
</gene>
<accession>A0A0U2YR52</accession>
<reference evidence="1" key="1">
    <citation type="submission" date="2016-01" db="EMBL/GenBank/DDBJ databases">
        <title>Complete genome of Planococcus rifietoensis type strain M8.</title>
        <authorList>
            <person name="See-Too W.S."/>
        </authorList>
    </citation>
    <scope>NUCLEOTIDE SEQUENCE [LARGE SCALE GENOMIC DNA]</scope>
    <source>
        <strain evidence="1">M8</strain>
    </source>
</reference>
<organism evidence="1 2">
    <name type="scientific">Planococcus rifietoensis</name>
    <dbReference type="NCBI Taxonomy" id="200991"/>
    <lineage>
        <taxon>Bacteria</taxon>
        <taxon>Bacillati</taxon>
        <taxon>Bacillota</taxon>
        <taxon>Bacilli</taxon>
        <taxon>Bacillales</taxon>
        <taxon>Caryophanaceae</taxon>
        <taxon>Planococcus</taxon>
    </lineage>
</organism>
<keyword evidence="2" id="KW-1185">Reference proteome</keyword>
<sequence>MEQMKSYIISYDLVGPARDYESLIDKIKSYSTWATPLESVWLIRSRKTAGEIRTDLKATLDSDDKLIVIQHKDDWASKGISKTVSNWMHDNF</sequence>
<proteinExistence type="predicted"/>
<dbReference type="KEGG" id="prt:AUC31_17410"/>